<feature type="transmembrane region" description="Helical" evidence="7">
    <location>
        <begin position="254"/>
        <end position="275"/>
    </location>
</feature>
<keyword evidence="5 7" id="KW-1133">Transmembrane helix</keyword>
<feature type="transmembrane region" description="Helical" evidence="7">
    <location>
        <begin position="47"/>
        <end position="68"/>
    </location>
</feature>
<dbReference type="PANTHER" id="PTHR42865">
    <property type="entry name" value="PROTON/GLUTAMATE-ASPARTATE SYMPORTER"/>
    <property type="match status" value="1"/>
</dbReference>
<feature type="transmembrane region" description="Helical" evidence="7">
    <location>
        <begin position="219"/>
        <end position="242"/>
    </location>
</feature>
<evidence type="ECO:0000256" key="6">
    <source>
        <dbReference type="ARBA" id="ARBA00023136"/>
    </source>
</evidence>
<evidence type="ECO:0000256" key="1">
    <source>
        <dbReference type="ARBA" id="ARBA00004651"/>
    </source>
</evidence>
<organism evidence="8 9">
    <name type="scientific">Sedimentibacter acidaminivorans</name>
    <dbReference type="NCBI Taxonomy" id="913099"/>
    <lineage>
        <taxon>Bacteria</taxon>
        <taxon>Bacillati</taxon>
        <taxon>Bacillota</taxon>
        <taxon>Tissierellia</taxon>
        <taxon>Sedimentibacter</taxon>
    </lineage>
</organism>
<dbReference type="EMBL" id="JAGGKS010000012">
    <property type="protein sequence ID" value="MBP1927349.1"/>
    <property type="molecule type" value="Genomic_DNA"/>
</dbReference>
<reference evidence="8 9" key="1">
    <citation type="submission" date="2021-03" db="EMBL/GenBank/DDBJ databases">
        <title>Genomic Encyclopedia of Type Strains, Phase IV (KMG-IV): sequencing the most valuable type-strain genomes for metagenomic binning, comparative biology and taxonomic classification.</title>
        <authorList>
            <person name="Goeker M."/>
        </authorList>
    </citation>
    <scope>NUCLEOTIDE SEQUENCE [LARGE SCALE GENOMIC DNA]</scope>
    <source>
        <strain evidence="8 9">DSM 24004</strain>
    </source>
</reference>
<dbReference type="PANTHER" id="PTHR42865:SF7">
    <property type="entry name" value="PROTON_GLUTAMATE-ASPARTATE SYMPORTER"/>
    <property type="match status" value="1"/>
</dbReference>
<evidence type="ECO:0000313" key="9">
    <source>
        <dbReference type="Proteomes" id="UP001519342"/>
    </source>
</evidence>
<comment type="subcellular location">
    <subcellularLocation>
        <location evidence="1">Cell membrane</location>
        <topology evidence="1">Multi-pass membrane protein</topology>
    </subcellularLocation>
</comment>
<gene>
    <name evidence="8" type="ORF">J2Z76_003246</name>
</gene>
<feature type="transmembrane region" description="Helical" evidence="7">
    <location>
        <begin position="145"/>
        <end position="164"/>
    </location>
</feature>
<evidence type="ECO:0000256" key="2">
    <source>
        <dbReference type="ARBA" id="ARBA00022448"/>
    </source>
</evidence>
<proteinExistence type="predicted"/>
<feature type="transmembrane region" description="Helical" evidence="7">
    <location>
        <begin position="185"/>
        <end position="213"/>
    </location>
</feature>
<dbReference type="RefSeq" id="WP_209513054.1">
    <property type="nucleotide sequence ID" value="NZ_JAGGKS010000012.1"/>
</dbReference>
<keyword evidence="6 7" id="KW-0472">Membrane</keyword>
<name>A0ABS4GI44_9FIRM</name>
<feature type="transmembrane region" description="Helical" evidence="7">
    <location>
        <begin position="12"/>
        <end position="41"/>
    </location>
</feature>
<evidence type="ECO:0000256" key="4">
    <source>
        <dbReference type="ARBA" id="ARBA00022692"/>
    </source>
</evidence>
<dbReference type="PRINTS" id="PR00173">
    <property type="entry name" value="EDTRNSPORT"/>
</dbReference>
<sequence length="418" mass="44271">MSNSLGKKKLALPIKILISMALGGTLGLIVGPKIVAIGFIGDIFMRLLKMCIYPLILLSVISGISQVADVTRLKKVGITFVIYWASSSIIAAFTGIGFASFVQPGKGLNLADAGTAMEVTKPDILGSFIGWVPQNPFNAMAEGNVIQIIVFAIIFGIVLAVAKSTESGRIVSRGVDALNDIIGKVVGWVISLAPYGVFALTAVMTGTLGAVVIGGIAKMIITLYMALAFMLIVIYPLILKFVCKVNPIKFYRNIYPVMLMAFSTCSSAATLPVTMKVTKERLGVPSDMVNLIAPPAATINMHGAAAEHPLYIIFAAQMFGMSLSLPDILILVVLGVIMSAGAAGMPGSGVMMCAIMLNIMGLPLTMIPWLTGVYFLIDMVTTTMNVAGDTVGMVTVASRLNELDRNTFNSNKEAFVQS</sequence>
<evidence type="ECO:0000256" key="3">
    <source>
        <dbReference type="ARBA" id="ARBA00022475"/>
    </source>
</evidence>
<feature type="transmembrane region" description="Helical" evidence="7">
    <location>
        <begin position="349"/>
        <end position="377"/>
    </location>
</feature>
<evidence type="ECO:0000256" key="5">
    <source>
        <dbReference type="ARBA" id="ARBA00022989"/>
    </source>
</evidence>
<accession>A0ABS4GI44</accession>
<comment type="caution">
    <text evidence="8">The sequence shown here is derived from an EMBL/GenBank/DDBJ whole genome shotgun (WGS) entry which is preliminary data.</text>
</comment>
<protein>
    <submittedName>
        <fullName evidence="8">Na+/H+-dicarboxylate symporter</fullName>
    </submittedName>
</protein>
<dbReference type="Gene3D" id="1.10.3860.10">
    <property type="entry name" value="Sodium:dicarboxylate symporter"/>
    <property type="match status" value="1"/>
</dbReference>
<evidence type="ECO:0000256" key="7">
    <source>
        <dbReference type="SAM" id="Phobius"/>
    </source>
</evidence>
<keyword evidence="9" id="KW-1185">Reference proteome</keyword>
<dbReference type="Pfam" id="PF00375">
    <property type="entry name" value="SDF"/>
    <property type="match status" value="1"/>
</dbReference>
<keyword evidence="4 7" id="KW-0812">Transmembrane</keyword>
<keyword evidence="3" id="KW-1003">Cell membrane</keyword>
<evidence type="ECO:0000313" key="8">
    <source>
        <dbReference type="EMBL" id="MBP1927349.1"/>
    </source>
</evidence>
<dbReference type="InterPro" id="IPR001991">
    <property type="entry name" value="Na-dicarboxylate_symporter"/>
</dbReference>
<dbReference type="SUPFAM" id="SSF118215">
    <property type="entry name" value="Proton glutamate symport protein"/>
    <property type="match status" value="1"/>
</dbReference>
<keyword evidence="2" id="KW-0813">Transport</keyword>
<dbReference type="InterPro" id="IPR036458">
    <property type="entry name" value="Na:dicarbo_symporter_sf"/>
</dbReference>
<dbReference type="Proteomes" id="UP001519342">
    <property type="component" value="Unassembled WGS sequence"/>
</dbReference>
<feature type="transmembrane region" description="Helical" evidence="7">
    <location>
        <begin position="80"/>
        <end position="102"/>
    </location>
</feature>